<dbReference type="EMBL" id="CBTJ020000113">
    <property type="protein sequence ID" value="CDI04593.1"/>
    <property type="molecule type" value="Genomic_DNA"/>
</dbReference>
<name>W6MEG9_9GAMM</name>
<feature type="transmembrane region" description="Helical" evidence="1">
    <location>
        <begin position="98"/>
        <end position="118"/>
    </location>
</feature>
<gene>
    <name evidence="2" type="ORF">BN873_p10037</name>
</gene>
<proteinExistence type="predicted"/>
<feature type="transmembrane region" description="Helical" evidence="1">
    <location>
        <begin position="56"/>
        <end position="77"/>
    </location>
</feature>
<comment type="caution">
    <text evidence="2">The sequence shown here is derived from an EMBL/GenBank/DDBJ whole genome shotgun (WGS) entry which is preliminary data.</text>
</comment>
<evidence type="ECO:0000313" key="3">
    <source>
        <dbReference type="Proteomes" id="UP000035760"/>
    </source>
</evidence>
<feature type="transmembrane region" description="Helical" evidence="1">
    <location>
        <begin position="138"/>
        <end position="164"/>
    </location>
</feature>
<sequence length="176" mass="19125">MPFTPFHMGPGLAIKAIAGRHFSLLTYGIAQVAMDIEPLIGLFQGATVLHGRSHSVAGATGIALLVCLLSPPIRRALRRWWNHELPFHRLERFRSPDALSWGAIVTGAFIGTYSHVALDSFMHSDMAPFWPWSAAPAWRGIVSTETLHLFCGVTGLIGVLAGLLQGRRRPAPQSPG</sequence>
<reference evidence="2" key="2">
    <citation type="submission" date="2014-03" db="EMBL/GenBank/DDBJ databases">
        <title>Candidatus Competibacter-lineage genomes retrieved from metagenomes reveal functional metabolic diversity.</title>
        <authorList>
            <person name="McIlroy S.J."/>
            <person name="Albertsen M."/>
            <person name="Andresen E.K."/>
            <person name="Saunders A.M."/>
            <person name="Kristiansen R."/>
            <person name="Stokholm-Bjerregaard M."/>
            <person name="Nielsen K.L."/>
            <person name="Nielsen P.H."/>
        </authorList>
    </citation>
    <scope>NUCLEOTIDE SEQUENCE</scope>
    <source>
        <strain evidence="2">Run_A_D11</strain>
    </source>
</reference>
<dbReference type="Pfam" id="PF04307">
    <property type="entry name" value="YdjM"/>
    <property type="match status" value="1"/>
</dbReference>
<keyword evidence="1" id="KW-1133">Transmembrane helix</keyword>
<dbReference type="InterPro" id="IPR007404">
    <property type="entry name" value="YdjM-like"/>
</dbReference>
<evidence type="ECO:0008006" key="4">
    <source>
        <dbReference type="Google" id="ProtNLM"/>
    </source>
</evidence>
<keyword evidence="1" id="KW-0812">Transmembrane</keyword>
<keyword evidence="3" id="KW-1185">Reference proteome</keyword>
<protein>
    <recommendedName>
        <fullName evidence="4">DUF4184 family protein</fullName>
    </recommendedName>
</protein>
<reference evidence="2" key="1">
    <citation type="submission" date="2013-07" db="EMBL/GenBank/DDBJ databases">
        <authorList>
            <person name="McIlroy S."/>
        </authorList>
    </citation>
    <scope>NUCLEOTIDE SEQUENCE [LARGE SCALE GENOMIC DNA]</scope>
    <source>
        <strain evidence="2">Run_A_D11</strain>
    </source>
</reference>
<dbReference type="RefSeq" id="WP_048676905.1">
    <property type="nucleotide sequence ID" value="NZ_CBTJ020000113.1"/>
</dbReference>
<keyword evidence="1" id="KW-0472">Membrane</keyword>
<evidence type="ECO:0000256" key="1">
    <source>
        <dbReference type="SAM" id="Phobius"/>
    </source>
</evidence>
<dbReference type="Proteomes" id="UP000035760">
    <property type="component" value="Unassembled WGS sequence"/>
</dbReference>
<accession>W6MEG9</accession>
<organism evidence="2 3">
    <name type="scientific">Candidatus Competibacter denitrificans Run_A_D11</name>
    <dbReference type="NCBI Taxonomy" id="1400863"/>
    <lineage>
        <taxon>Bacteria</taxon>
        <taxon>Pseudomonadati</taxon>
        <taxon>Pseudomonadota</taxon>
        <taxon>Gammaproteobacteria</taxon>
        <taxon>Candidatus Competibacteraceae</taxon>
        <taxon>Candidatus Competibacter</taxon>
    </lineage>
</organism>
<evidence type="ECO:0000313" key="2">
    <source>
        <dbReference type="EMBL" id="CDI04593.1"/>
    </source>
</evidence>
<dbReference type="AlphaFoldDB" id="W6MEG9"/>